<evidence type="ECO:0000313" key="2">
    <source>
        <dbReference type="EMBL" id="RWA20822.1"/>
    </source>
</evidence>
<comment type="caution">
    <text evidence="2">The sequence shown here is derived from an EMBL/GenBank/DDBJ whole genome shotgun (WGS) entry which is preliminary data.</text>
</comment>
<dbReference type="InterPro" id="IPR005135">
    <property type="entry name" value="Endo/exonuclease/phosphatase"/>
</dbReference>
<keyword evidence="3" id="KW-1185">Reference proteome</keyword>
<feature type="domain" description="Endonuclease/exonuclease/phosphatase" evidence="1">
    <location>
        <begin position="39"/>
        <end position="132"/>
    </location>
</feature>
<dbReference type="InterPro" id="IPR036691">
    <property type="entry name" value="Endo/exonu/phosph_ase_sf"/>
</dbReference>
<dbReference type="EMBL" id="ATDN01000012">
    <property type="protein sequence ID" value="RWA20822.1"/>
    <property type="molecule type" value="Genomic_DNA"/>
</dbReference>
<name>A0A439DUV8_9MYCO</name>
<sequence length="148" mass="15788">MVAAKLEVSGVRFKPLVASVHITSPVTAEPGSFDAWQKGVVDTQRDLENFAELSEPAAVVVAGDFNSTPDMRQFRDLLSNGYRDAVKQTGAGFAPTFPSNILPGPLLVIDHVLIRNAAASSIRTVDVRGSDHRALLASIRVPLDPTAP</sequence>
<organism evidence="2 3">
    <name type="scientific">Mycolicibacterium elephantis DSM 44368</name>
    <dbReference type="NCBI Taxonomy" id="1335622"/>
    <lineage>
        <taxon>Bacteria</taxon>
        <taxon>Bacillati</taxon>
        <taxon>Actinomycetota</taxon>
        <taxon>Actinomycetes</taxon>
        <taxon>Mycobacteriales</taxon>
        <taxon>Mycobacteriaceae</taxon>
        <taxon>Mycolicibacterium</taxon>
    </lineage>
</organism>
<accession>A0A439DUV8</accession>
<gene>
    <name evidence="2" type="ORF">MELE44368_02390</name>
</gene>
<dbReference type="Gene3D" id="3.60.10.10">
    <property type="entry name" value="Endonuclease/exonuclease/phosphatase"/>
    <property type="match status" value="1"/>
</dbReference>
<proteinExistence type="predicted"/>
<dbReference type="AlphaFoldDB" id="A0A439DUV8"/>
<evidence type="ECO:0000313" key="3">
    <source>
        <dbReference type="Proteomes" id="UP000287177"/>
    </source>
</evidence>
<reference evidence="2 3" key="1">
    <citation type="submission" date="2013-06" db="EMBL/GenBank/DDBJ databases">
        <title>The draft sequence of the Mycobacterium elephantis genome.</title>
        <authorList>
            <person name="Pettersson F.B."/>
            <person name="Das S."/>
            <person name="Dasgupta S."/>
            <person name="Bhattacharya A."/>
            <person name="Kirsebom L.A."/>
        </authorList>
    </citation>
    <scope>NUCLEOTIDE SEQUENCE [LARGE SCALE GENOMIC DNA]</scope>
    <source>
        <strain evidence="2 3">DSM 44368</strain>
    </source>
</reference>
<dbReference type="GO" id="GO:0003824">
    <property type="term" value="F:catalytic activity"/>
    <property type="evidence" value="ECO:0007669"/>
    <property type="project" value="InterPro"/>
</dbReference>
<evidence type="ECO:0000259" key="1">
    <source>
        <dbReference type="Pfam" id="PF03372"/>
    </source>
</evidence>
<dbReference type="SUPFAM" id="SSF56219">
    <property type="entry name" value="DNase I-like"/>
    <property type="match status" value="1"/>
</dbReference>
<dbReference type="Pfam" id="PF03372">
    <property type="entry name" value="Exo_endo_phos"/>
    <property type="match status" value="1"/>
</dbReference>
<dbReference type="Proteomes" id="UP000287177">
    <property type="component" value="Unassembled WGS sequence"/>
</dbReference>
<protein>
    <recommendedName>
        <fullName evidence="1">Endonuclease/exonuclease/phosphatase domain-containing protein</fullName>
    </recommendedName>
</protein>